<feature type="domain" description="RDD" evidence="7">
    <location>
        <begin position="223"/>
        <end position="366"/>
    </location>
</feature>
<evidence type="ECO:0000313" key="8">
    <source>
        <dbReference type="EMBL" id="REG82795.1"/>
    </source>
</evidence>
<evidence type="ECO:0000256" key="3">
    <source>
        <dbReference type="ARBA" id="ARBA00022989"/>
    </source>
</evidence>
<dbReference type="PANTHER" id="PTHR36834">
    <property type="entry name" value="MEMBRANE PROTEIN-RELATED"/>
    <property type="match status" value="1"/>
</dbReference>
<dbReference type="AlphaFoldDB" id="A0A3E0DJJ7"/>
<accession>A0A3E0DJJ7</accession>
<comment type="caution">
    <text evidence="8">The sequence shown here is derived from an EMBL/GenBank/DDBJ whole genome shotgun (WGS) entry which is preliminary data.</text>
</comment>
<feature type="domain" description="VanZ-like" evidence="6">
    <location>
        <begin position="62"/>
        <end position="203"/>
    </location>
</feature>
<feature type="transmembrane region" description="Helical" evidence="5">
    <location>
        <begin position="252"/>
        <end position="270"/>
    </location>
</feature>
<reference evidence="8 9" key="1">
    <citation type="submission" date="2018-08" db="EMBL/GenBank/DDBJ databases">
        <title>Genomic Encyclopedia of Archaeal and Bacterial Type Strains, Phase II (KMG-II): from individual species to whole genera.</title>
        <authorList>
            <person name="Goeker M."/>
        </authorList>
    </citation>
    <scope>NUCLEOTIDE SEQUENCE [LARGE SCALE GENOMIC DNA]</scope>
    <source>
        <strain evidence="8 9">DSM 15986</strain>
    </source>
</reference>
<name>A0A3E0DJJ7_9BACT</name>
<keyword evidence="4 5" id="KW-0472">Membrane</keyword>
<feature type="transmembrane region" description="Helical" evidence="5">
    <location>
        <begin position="332"/>
        <end position="354"/>
    </location>
</feature>
<proteinExistence type="predicted"/>
<evidence type="ECO:0000256" key="1">
    <source>
        <dbReference type="ARBA" id="ARBA00004141"/>
    </source>
</evidence>
<dbReference type="EMBL" id="QUNF01000020">
    <property type="protein sequence ID" value="REG82795.1"/>
    <property type="molecule type" value="Genomic_DNA"/>
</dbReference>
<evidence type="ECO:0000256" key="4">
    <source>
        <dbReference type="ARBA" id="ARBA00023136"/>
    </source>
</evidence>
<dbReference type="Pfam" id="PF06271">
    <property type="entry name" value="RDD"/>
    <property type="match status" value="1"/>
</dbReference>
<keyword evidence="9" id="KW-1185">Reference proteome</keyword>
<evidence type="ECO:0000313" key="9">
    <source>
        <dbReference type="Proteomes" id="UP000256405"/>
    </source>
</evidence>
<feature type="transmembrane region" description="Helical" evidence="5">
    <location>
        <begin position="188"/>
        <end position="207"/>
    </location>
</feature>
<dbReference type="InterPro" id="IPR010432">
    <property type="entry name" value="RDD"/>
</dbReference>
<feature type="transmembrane region" description="Helical" evidence="5">
    <location>
        <begin position="26"/>
        <end position="45"/>
    </location>
</feature>
<keyword evidence="3 5" id="KW-1133">Transmembrane helix</keyword>
<organism evidence="8 9">
    <name type="scientific">Algoriphagus antarcticus</name>
    <dbReference type="NCBI Taxonomy" id="238540"/>
    <lineage>
        <taxon>Bacteria</taxon>
        <taxon>Pseudomonadati</taxon>
        <taxon>Bacteroidota</taxon>
        <taxon>Cytophagia</taxon>
        <taxon>Cytophagales</taxon>
        <taxon>Cyclobacteriaceae</taxon>
        <taxon>Algoriphagus</taxon>
    </lineage>
</organism>
<keyword evidence="2 5" id="KW-0812">Transmembrane</keyword>
<evidence type="ECO:0000256" key="2">
    <source>
        <dbReference type="ARBA" id="ARBA00022692"/>
    </source>
</evidence>
<dbReference type="PANTHER" id="PTHR36834:SF1">
    <property type="entry name" value="INTEGRAL MEMBRANE PROTEIN"/>
    <property type="match status" value="1"/>
</dbReference>
<feature type="transmembrane region" description="Helical" evidence="5">
    <location>
        <begin position="152"/>
        <end position="176"/>
    </location>
</feature>
<dbReference type="InterPro" id="IPR053150">
    <property type="entry name" value="Teicoplanin_resist-assoc"/>
</dbReference>
<evidence type="ECO:0000259" key="6">
    <source>
        <dbReference type="Pfam" id="PF04892"/>
    </source>
</evidence>
<sequence>MPLILTTIRANTDCMYSYFEAIRTSIIYFPLIALASIVPYAYFQYKKVGYVQFNRSLVFYMFSFYAMTAFFLTVLPLPQITEGFCDHRIGKVIPSYFPFRFVRDTFREVQGNISLFSIVKSSTFMVTSFNVLLLMPLGFFLRYLFQVRNAGIAAVIGFLASLFFEITQLTALYGLYPCRYRHFEVDDLITNTFGCFIGFVIASYTTFLPNVSKKPLLNRSGVTLTQRFLAIFVDSLLVILFAAYIIEGISENVWLLTLMKVGLLFFYFIFISKMTKGQTLGKKLLGIRIIRMDGLKLTYKDLIVRYGIFLILPFLVGEVSKFLIDTRFDDNLYLFLYLFFLAIWFFGTVMVTFIRKDHRGWLDRFAHTTQILAHRDHTN</sequence>
<dbReference type="OrthoDB" id="9805025at2"/>
<feature type="transmembrane region" description="Helical" evidence="5">
    <location>
        <begin position="124"/>
        <end position="145"/>
    </location>
</feature>
<feature type="transmembrane region" description="Helical" evidence="5">
    <location>
        <begin position="302"/>
        <end position="320"/>
    </location>
</feature>
<evidence type="ECO:0000256" key="5">
    <source>
        <dbReference type="SAM" id="Phobius"/>
    </source>
</evidence>
<comment type="subcellular location">
    <subcellularLocation>
        <location evidence="1">Membrane</location>
        <topology evidence="1">Multi-pass membrane protein</topology>
    </subcellularLocation>
</comment>
<feature type="transmembrane region" description="Helical" evidence="5">
    <location>
        <begin position="228"/>
        <end position="246"/>
    </location>
</feature>
<dbReference type="Pfam" id="PF04892">
    <property type="entry name" value="VanZ"/>
    <property type="match status" value="1"/>
</dbReference>
<gene>
    <name evidence="8" type="ORF">C8N25_12083</name>
</gene>
<feature type="transmembrane region" description="Helical" evidence="5">
    <location>
        <begin position="57"/>
        <end position="77"/>
    </location>
</feature>
<protein>
    <submittedName>
        <fullName evidence="8">Glycopeptide antibiotics resistance protein</fullName>
    </submittedName>
</protein>
<dbReference type="InterPro" id="IPR006976">
    <property type="entry name" value="VanZ-like"/>
</dbReference>
<evidence type="ECO:0000259" key="7">
    <source>
        <dbReference type="Pfam" id="PF06271"/>
    </source>
</evidence>
<dbReference type="Proteomes" id="UP000256405">
    <property type="component" value="Unassembled WGS sequence"/>
</dbReference>
<dbReference type="GO" id="GO:0016020">
    <property type="term" value="C:membrane"/>
    <property type="evidence" value="ECO:0007669"/>
    <property type="project" value="UniProtKB-SubCell"/>
</dbReference>